<protein>
    <submittedName>
        <fullName evidence="3">Uncharacterized protein</fullName>
    </submittedName>
</protein>
<keyword evidence="2" id="KW-0812">Transmembrane</keyword>
<keyword evidence="1" id="KW-0175">Coiled coil</keyword>
<evidence type="ECO:0000313" key="4">
    <source>
        <dbReference type="Proteomes" id="UP000195072"/>
    </source>
</evidence>
<gene>
    <name evidence="3" type="ORF">HK16_08780</name>
</gene>
<name>A0A252EJL9_9PROT</name>
<proteinExistence type="predicted"/>
<evidence type="ECO:0000256" key="1">
    <source>
        <dbReference type="SAM" id="Coils"/>
    </source>
</evidence>
<dbReference type="EMBL" id="JOOZ01000028">
    <property type="protein sequence ID" value="OUL66668.1"/>
    <property type="molecule type" value="Genomic_DNA"/>
</dbReference>
<sequence>MVSDETTEEKCNQLKELIADAEASLKEISDSRESMTRTIAISGGWVLAIIGLISSKIVSPDDFSLPNAVPFPLRMAAGGCMVMAIVIIALVMQVLTLSGAQRWKGRAFIFQHGIERLTQAEFQNEQQRLEDRLQTYQNVLVEDSSVLKEMKKYYKRIIFSLFLIMPVSYLFLVAGIVLNSFINHSH</sequence>
<evidence type="ECO:0000256" key="2">
    <source>
        <dbReference type="SAM" id="Phobius"/>
    </source>
</evidence>
<feature type="transmembrane region" description="Helical" evidence="2">
    <location>
        <begin position="75"/>
        <end position="97"/>
    </location>
</feature>
<feature type="coiled-coil region" evidence="1">
    <location>
        <begin position="4"/>
        <end position="38"/>
    </location>
</feature>
<dbReference type="RefSeq" id="WP_086897316.1">
    <property type="nucleotide sequence ID" value="NZ_JOOZ01000028.1"/>
</dbReference>
<accession>A0A252EJL9</accession>
<organism evidence="3 4">
    <name type="scientific">Acetobacter senegalensis</name>
    <dbReference type="NCBI Taxonomy" id="446692"/>
    <lineage>
        <taxon>Bacteria</taxon>
        <taxon>Pseudomonadati</taxon>
        <taxon>Pseudomonadota</taxon>
        <taxon>Alphaproteobacteria</taxon>
        <taxon>Acetobacterales</taxon>
        <taxon>Acetobacteraceae</taxon>
        <taxon>Acetobacter</taxon>
    </lineage>
</organism>
<comment type="caution">
    <text evidence="3">The sequence shown here is derived from an EMBL/GenBank/DDBJ whole genome shotgun (WGS) entry which is preliminary data.</text>
</comment>
<keyword evidence="2" id="KW-0472">Membrane</keyword>
<evidence type="ECO:0000313" key="3">
    <source>
        <dbReference type="EMBL" id="OUL66668.1"/>
    </source>
</evidence>
<reference evidence="3 4" key="1">
    <citation type="submission" date="2014-06" db="EMBL/GenBank/DDBJ databases">
        <authorList>
            <person name="Ju J."/>
            <person name="Zhang J."/>
        </authorList>
    </citation>
    <scope>NUCLEOTIDE SEQUENCE [LARGE SCALE GENOMIC DNA]</scope>
    <source>
        <strain evidence="3">DmL_050</strain>
    </source>
</reference>
<dbReference type="Proteomes" id="UP000195072">
    <property type="component" value="Unassembled WGS sequence"/>
</dbReference>
<dbReference type="AlphaFoldDB" id="A0A252EJL9"/>
<feature type="transmembrane region" description="Helical" evidence="2">
    <location>
        <begin position="35"/>
        <end position="55"/>
    </location>
</feature>
<feature type="transmembrane region" description="Helical" evidence="2">
    <location>
        <begin position="157"/>
        <end position="182"/>
    </location>
</feature>
<keyword evidence="2" id="KW-1133">Transmembrane helix</keyword>